<evidence type="ECO:0000256" key="4">
    <source>
        <dbReference type="SAM" id="MobiDB-lite"/>
    </source>
</evidence>
<evidence type="ECO:0000313" key="5">
    <source>
        <dbReference type="EMBL" id="KAJ9158210.1"/>
    </source>
</evidence>
<feature type="compositionally biased region" description="Pro residues" evidence="4">
    <location>
        <begin position="766"/>
        <end position="777"/>
    </location>
</feature>
<organism evidence="5 6">
    <name type="scientific">Coniochaeta hoffmannii</name>
    <dbReference type="NCBI Taxonomy" id="91930"/>
    <lineage>
        <taxon>Eukaryota</taxon>
        <taxon>Fungi</taxon>
        <taxon>Dikarya</taxon>
        <taxon>Ascomycota</taxon>
        <taxon>Pezizomycotina</taxon>
        <taxon>Sordariomycetes</taxon>
        <taxon>Sordariomycetidae</taxon>
        <taxon>Coniochaetales</taxon>
        <taxon>Coniochaetaceae</taxon>
        <taxon>Coniochaeta</taxon>
    </lineage>
</organism>
<evidence type="ECO:0000256" key="2">
    <source>
        <dbReference type="ARBA" id="ARBA00022737"/>
    </source>
</evidence>
<feature type="repeat" description="WD" evidence="3">
    <location>
        <begin position="380"/>
        <end position="414"/>
    </location>
</feature>
<feature type="region of interest" description="Disordered" evidence="4">
    <location>
        <begin position="911"/>
        <end position="1019"/>
    </location>
</feature>
<accession>A0AA38S8L4</accession>
<feature type="region of interest" description="Disordered" evidence="4">
    <location>
        <begin position="1040"/>
        <end position="1174"/>
    </location>
</feature>
<sequence>MAPILSVFRSSGADRRPQQQQQQQQQPSRQAQTQENGGDGHRDVTAADTTGTSLPSSDGPEPFPALPRDSPGRLSRHPTNGGRPGTDSSSAPSPRLARRTSSRFSRNNTPAPGVRDRAKDGRSRDDESETDHAAKGDSDRRTNTGTSDGGTRAVAIPARAATLPSPPAAQSIGPPTGTSIDPLSQHIFMRTNTDHTIPSRLRNPQRPESPSGDALSPLYSDLFPRQATPTGDAGSFKKRGFLGRLSMPGMPGRGKKKDNDETLDSDSELGTDGASARVFSQAIAAPGAGGGYMPQHKEPPRYIRTKVYNKKTRDFGQMFLAQELVGTRPPGAEAAEHGTAPPDATHEATNNGVVKSSASVASSSAKGSTLRGGRKTGGAIWATEFSKDGKYLAAGGRDQVVRVWAIISTAEERKAQEEEELSNGGSGERLSAPVFMEKPFREFRGHTGEILDLSWSKNNFLLSSSMDKTVRLWHTSRAECLCTFKHKDFVTKLAFHPRDDRFFLAGSLDTMLRLWSIPDKAIAYSAQLPDLVTAVAFSPDGKTAIAGLLNGLCLFFDTEGLKFQTQIHVRSSRGKNAKGSKITGISTMIISPHFPSTSGQRTGTLPHRTSSDLAGDVKILITSNDSRIRIYNMRDKSLEHKLKGHENVCSQIAASFSDDGKYVICGSEDRKAFIWDLAAAAAELNTDKKPYECFAAHPDIVTTAIFAPTKTRILLNGGGDPIFELCNPPPVTLMSLEEAASATTSQAGEAAAAIDSMTTSNGGTAAPPPPPPPPPPLRRPEESPAYIARSRHYDGNIIVTTDDKGIIKVFRQDCAAAKRKHDNWETASSTFGRKQSQSIGGGFSIGGLGRSASILTTRTSVGSAAHSRRGSLSQLGGANSAVASPQLGGFNAGHSERILSWRQGIERNGVNRPVSSVVGSSARNSERSLSPGKSRTAPPGGSASEARRQPYANSGRPAGTITSPTSSTYESITGDRRVSRDLLRQKSRDTDKDKDGPAEPPTPSFSFVPADTSDGNLQLDPAGSSYSFWNLNRWRNIATRNNSGSPTSSSGLRAVSDHSPNNPRSRSGVRSSPDKEPAAAAAAAATSPPTDASNKKQQPPDSRRKSLGYPASPPPPSDIAPHGNSRRPQSAYLAALAPTSTRGTNSSSIPQIQLPDGGDYQLGDSGSEMSPYGEAGIYSRGNSIASKLTSELNFERERELPEEEEEEVMVCRRCGGREFKGRRVAGRRVLCCGRCGEGVDE</sequence>
<dbReference type="Gene3D" id="2.130.10.10">
    <property type="entry name" value="YVTN repeat-like/Quinoprotein amine dehydrogenase"/>
    <property type="match status" value="2"/>
</dbReference>
<evidence type="ECO:0000313" key="6">
    <source>
        <dbReference type="Proteomes" id="UP001174691"/>
    </source>
</evidence>
<dbReference type="AlphaFoldDB" id="A0AA38S8L4"/>
<feature type="compositionally biased region" description="Polar residues" evidence="4">
    <location>
        <begin position="1040"/>
        <end position="1051"/>
    </location>
</feature>
<dbReference type="PROSITE" id="PS50082">
    <property type="entry name" value="WD_REPEATS_2"/>
    <property type="match status" value="4"/>
</dbReference>
<dbReference type="SUPFAM" id="SSF50978">
    <property type="entry name" value="WD40 repeat-like"/>
    <property type="match status" value="1"/>
</dbReference>
<feature type="region of interest" description="Disordered" evidence="4">
    <location>
        <begin position="818"/>
        <end position="837"/>
    </location>
</feature>
<feature type="compositionally biased region" description="Basic and acidic residues" evidence="4">
    <location>
        <begin position="973"/>
        <end position="997"/>
    </location>
</feature>
<proteinExistence type="predicted"/>
<dbReference type="Proteomes" id="UP001174691">
    <property type="component" value="Unassembled WGS sequence"/>
</dbReference>
<feature type="compositionally biased region" description="Polar residues" evidence="4">
    <location>
        <begin position="825"/>
        <end position="834"/>
    </location>
</feature>
<protein>
    <submittedName>
        <fullName evidence="5">WD40 repeat-like protein</fullName>
    </submittedName>
</protein>
<feature type="region of interest" description="Disordered" evidence="4">
    <location>
        <begin position="329"/>
        <end position="349"/>
    </location>
</feature>
<dbReference type="Pfam" id="PF00400">
    <property type="entry name" value="WD40"/>
    <property type="match status" value="4"/>
</dbReference>
<feature type="region of interest" description="Disordered" evidence="4">
    <location>
        <begin position="1"/>
        <end position="272"/>
    </location>
</feature>
<dbReference type="InterPro" id="IPR001680">
    <property type="entry name" value="WD40_rpt"/>
</dbReference>
<feature type="compositionally biased region" description="Low complexity" evidence="4">
    <location>
        <begin position="18"/>
        <end position="34"/>
    </location>
</feature>
<feature type="compositionally biased region" description="Polar residues" evidence="4">
    <location>
        <begin position="1138"/>
        <end position="1151"/>
    </location>
</feature>
<dbReference type="SMART" id="SM00320">
    <property type="entry name" value="WD40"/>
    <property type="match status" value="7"/>
</dbReference>
<dbReference type="InterPro" id="IPR040324">
    <property type="entry name" value="WDR44/Dgr2"/>
</dbReference>
<dbReference type="EMBL" id="JANBVN010000040">
    <property type="protein sequence ID" value="KAJ9158210.1"/>
    <property type="molecule type" value="Genomic_DNA"/>
</dbReference>
<evidence type="ECO:0000256" key="1">
    <source>
        <dbReference type="ARBA" id="ARBA00022574"/>
    </source>
</evidence>
<dbReference type="InterPro" id="IPR036322">
    <property type="entry name" value="WD40_repeat_dom_sf"/>
</dbReference>
<feature type="compositionally biased region" description="Polar residues" evidence="4">
    <location>
        <begin position="47"/>
        <end position="56"/>
    </location>
</feature>
<feature type="compositionally biased region" description="Polar residues" evidence="4">
    <location>
        <begin position="1087"/>
        <end position="1100"/>
    </location>
</feature>
<feature type="compositionally biased region" description="Polar residues" evidence="4">
    <location>
        <begin position="960"/>
        <end position="971"/>
    </location>
</feature>
<evidence type="ECO:0000256" key="3">
    <source>
        <dbReference type="PROSITE-ProRule" id="PRU00221"/>
    </source>
</evidence>
<keyword evidence="6" id="KW-1185">Reference proteome</keyword>
<gene>
    <name evidence="5" type="ORF">NKR19_g3567</name>
</gene>
<feature type="compositionally biased region" description="Polar residues" evidence="4">
    <location>
        <begin position="1058"/>
        <end position="1070"/>
    </location>
</feature>
<comment type="caution">
    <text evidence="5">The sequence shown here is derived from an EMBL/GenBank/DDBJ whole genome shotgun (WGS) entry which is preliminary data.</text>
</comment>
<feature type="repeat" description="WD" evidence="3">
    <location>
        <begin position="483"/>
        <end position="525"/>
    </location>
</feature>
<dbReference type="InterPro" id="IPR015943">
    <property type="entry name" value="WD40/YVTN_repeat-like_dom_sf"/>
</dbReference>
<feature type="compositionally biased region" description="Basic and acidic residues" evidence="4">
    <location>
        <begin position="114"/>
        <end position="142"/>
    </location>
</feature>
<dbReference type="PANTHER" id="PTHR14221">
    <property type="entry name" value="WD REPEAT DOMAIN 44"/>
    <property type="match status" value="1"/>
</dbReference>
<dbReference type="PROSITE" id="PS50294">
    <property type="entry name" value="WD_REPEATS_REGION"/>
    <property type="match status" value="2"/>
</dbReference>
<keyword evidence="2" id="KW-0677">Repeat</keyword>
<feature type="compositionally biased region" description="Polar residues" evidence="4">
    <location>
        <begin position="913"/>
        <end position="933"/>
    </location>
</feature>
<dbReference type="PANTHER" id="PTHR14221:SF0">
    <property type="entry name" value="WD REPEAT-CONTAINING PROTEIN 44"/>
    <property type="match status" value="1"/>
</dbReference>
<keyword evidence="1 3" id="KW-0853">WD repeat</keyword>
<feature type="repeat" description="WD" evidence="3">
    <location>
        <begin position="642"/>
        <end position="685"/>
    </location>
</feature>
<feature type="repeat" description="WD" evidence="3">
    <location>
        <begin position="443"/>
        <end position="483"/>
    </location>
</feature>
<name>A0AA38S8L4_9PEZI</name>
<reference evidence="5" key="1">
    <citation type="submission" date="2022-07" db="EMBL/GenBank/DDBJ databases">
        <title>Fungi with potential for degradation of polypropylene.</title>
        <authorList>
            <person name="Gostincar C."/>
        </authorList>
    </citation>
    <scope>NUCLEOTIDE SEQUENCE</scope>
    <source>
        <strain evidence="5">EXF-13287</strain>
    </source>
</reference>
<feature type="region of interest" description="Disordered" evidence="4">
    <location>
        <begin position="758"/>
        <end position="782"/>
    </location>
</feature>